<keyword evidence="1" id="KW-0547">Nucleotide-binding</keyword>
<dbReference type="SUPFAM" id="SSF52540">
    <property type="entry name" value="P-loop containing nucleoside triphosphate hydrolases"/>
    <property type="match status" value="1"/>
</dbReference>
<proteinExistence type="predicted"/>
<dbReference type="RefSeq" id="WP_281999200.1">
    <property type="nucleotide sequence ID" value="NZ_AP027151.1"/>
</dbReference>
<protein>
    <submittedName>
        <fullName evidence="4">GTP-binding protein</fullName>
    </submittedName>
</protein>
<evidence type="ECO:0000256" key="2">
    <source>
        <dbReference type="ARBA" id="ARBA00023134"/>
    </source>
</evidence>
<keyword evidence="5" id="KW-1185">Reference proteome</keyword>
<sequence>MALFNGTKREINAKIVYFGPPAAGKAATIQFVHRKLKGEIRSPIKAMGGQKDRMLFFDFMPPELGEVNGFRIRFHLYTVQGDVSSASTWKTILKGTDGIVFVADASRGGGSTNGEYLQRLREYLSAYGQELAAIPYMVQCNKSDLADAASPDAILQELGLTGCPAVASSVVTGEGILQVLSSVLKQVIGTLRESPPAAGELRSTLTASEPSAGGGGAEVAAPTVMADIVPPMVSPESVELTVGGPVLEENREPELELFGEPVVIADGCVEIPLKVMYGDRTKLFRLTVSLNEVLPGEGQR</sequence>
<gene>
    <name evidence="4" type="ORF">GURASL_20060</name>
</gene>
<reference evidence="4 5" key="1">
    <citation type="submission" date="2022-12" db="EMBL/GenBank/DDBJ databases">
        <title>Polyphasic characterization of Geotalea uranireducens NIT-SL11 newly isolated from a complex of sewage sludge and microbially reduced graphene oxide.</title>
        <authorList>
            <person name="Xie L."/>
            <person name="Yoshida N."/>
            <person name="Meng L."/>
        </authorList>
    </citation>
    <scope>NUCLEOTIDE SEQUENCE [LARGE SCALE GENOMIC DNA]</scope>
    <source>
        <strain evidence="4 5">NIT-SL11</strain>
    </source>
</reference>
<dbReference type="InterPro" id="IPR027417">
    <property type="entry name" value="P-loop_NTPase"/>
</dbReference>
<evidence type="ECO:0000256" key="1">
    <source>
        <dbReference type="ARBA" id="ARBA00022741"/>
    </source>
</evidence>
<evidence type="ECO:0000313" key="4">
    <source>
        <dbReference type="EMBL" id="BDV43083.1"/>
    </source>
</evidence>
<dbReference type="PANTHER" id="PTHR42708">
    <property type="entry name" value="ATP/GTP-BINDING PROTEIN-RELATED"/>
    <property type="match status" value="1"/>
</dbReference>
<dbReference type="InterPro" id="IPR052705">
    <property type="entry name" value="Gliding_Motility_GTPase"/>
</dbReference>
<dbReference type="Gene3D" id="3.40.50.300">
    <property type="entry name" value="P-loop containing nucleotide triphosphate hydrolases"/>
    <property type="match status" value="1"/>
</dbReference>
<dbReference type="Pfam" id="PF00025">
    <property type="entry name" value="Arf"/>
    <property type="match status" value="1"/>
</dbReference>
<accession>A0ABM8EKX4</accession>
<feature type="region of interest" description="Disordered" evidence="3">
    <location>
        <begin position="198"/>
        <end position="217"/>
    </location>
</feature>
<keyword evidence="2" id="KW-0342">GTP-binding</keyword>
<name>A0ABM8EKX4_9BACT</name>
<evidence type="ECO:0000256" key="3">
    <source>
        <dbReference type="SAM" id="MobiDB-lite"/>
    </source>
</evidence>
<dbReference type="InterPro" id="IPR006689">
    <property type="entry name" value="Small_GTPase_ARF/SAR"/>
</dbReference>
<dbReference type="EMBL" id="AP027151">
    <property type="protein sequence ID" value="BDV43083.1"/>
    <property type="molecule type" value="Genomic_DNA"/>
</dbReference>
<organism evidence="4 5">
    <name type="scientific">Geotalea uraniireducens</name>
    <dbReference type="NCBI Taxonomy" id="351604"/>
    <lineage>
        <taxon>Bacteria</taxon>
        <taxon>Pseudomonadati</taxon>
        <taxon>Thermodesulfobacteriota</taxon>
        <taxon>Desulfuromonadia</taxon>
        <taxon>Geobacterales</taxon>
        <taxon>Geobacteraceae</taxon>
        <taxon>Geotalea</taxon>
    </lineage>
</organism>
<evidence type="ECO:0000313" key="5">
    <source>
        <dbReference type="Proteomes" id="UP001317705"/>
    </source>
</evidence>
<dbReference type="Proteomes" id="UP001317705">
    <property type="component" value="Chromosome"/>
</dbReference>
<dbReference type="PANTHER" id="PTHR42708:SF1">
    <property type="entry name" value="GLIDING MOTILITY PROTEIN MGLA"/>
    <property type="match status" value="1"/>
</dbReference>